<protein>
    <recommendedName>
        <fullName evidence="10">UDP-N-acetylglucosamine--N-acetylmuramyl-(pentapeptide) pyrophosphoryl-undecaprenol N-acetylglucosamine transferase</fullName>
        <ecNumber evidence="10">2.4.1.227</ecNumber>
    </recommendedName>
    <alternativeName>
        <fullName evidence="10">Undecaprenyl-PP-MurNAc-pentapeptide-UDPGlcNAc GlcNAc transferase</fullName>
    </alternativeName>
</protein>
<comment type="caution">
    <text evidence="10">Lacks conserved residue(s) required for the propagation of feature annotation.</text>
</comment>
<dbReference type="GO" id="GO:0008360">
    <property type="term" value="P:regulation of cell shape"/>
    <property type="evidence" value="ECO:0007669"/>
    <property type="project" value="UniProtKB-KW"/>
</dbReference>
<dbReference type="GO" id="GO:0050511">
    <property type="term" value="F:undecaprenyldiphospho-muramoylpentapeptide beta-N-acetylglucosaminyltransferase activity"/>
    <property type="evidence" value="ECO:0007669"/>
    <property type="project" value="UniProtKB-UniRule"/>
</dbReference>
<dbReference type="InterPro" id="IPR007235">
    <property type="entry name" value="Glyco_trans_28_C"/>
</dbReference>
<sequence length="376" mass="41699">MKITLLGGGTGGHFYPLIAIARELKNIKNEEHIVQMNITLAGDIYPGEELLRSEEMSFRRVSAGKFRRYFSLLNMLDIFKTLLGIFKEFWHYTTDPPDIIFSKGGYASFPSLVAARLYKIPVIIHESDAVPGIVNKWTARFAERVAIAFPEAVEYFPKEKTALVGNPIRRSLLGGSIEEALDIFNLEEGIPTILILGGSQGAEALNNTVLSALGDLLVSVQIIHQAGPKLYKAVANEAMVILDRLDKNIKNRYHVYPFLYEAELRNAAYISDVIVSRAGAGGIFEIAAWGKPSIIIPLPSSAGDHQRENAYSYARSGACEILEQNNLTTHLFQSHIMKIVDNKEVAEKMKRGAQSFAKIDAAKRVAKEIVRLGTHE</sequence>
<dbReference type="InterPro" id="IPR006009">
    <property type="entry name" value="GlcNAc_MurG"/>
</dbReference>
<evidence type="ECO:0000259" key="12">
    <source>
        <dbReference type="Pfam" id="PF04101"/>
    </source>
</evidence>
<organism evidence="13 14">
    <name type="scientific">Candidatus Ryanbacteria bacterium RIFCSPHIGHO2_01_45_13</name>
    <dbReference type="NCBI Taxonomy" id="1802112"/>
    <lineage>
        <taxon>Bacteria</taxon>
        <taxon>Candidatus Ryaniibacteriota</taxon>
    </lineage>
</organism>
<reference evidence="13 14" key="1">
    <citation type="journal article" date="2016" name="Nat. Commun.">
        <title>Thousands of microbial genomes shed light on interconnected biogeochemical processes in an aquifer system.</title>
        <authorList>
            <person name="Anantharaman K."/>
            <person name="Brown C.T."/>
            <person name="Hug L.A."/>
            <person name="Sharon I."/>
            <person name="Castelle C.J."/>
            <person name="Probst A.J."/>
            <person name="Thomas B.C."/>
            <person name="Singh A."/>
            <person name="Wilkins M.J."/>
            <person name="Karaoz U."/>
            <person name="Brodie E.L."/>
            <person name="Williams K.H."/>
            <person name="Hubbard S.S."/>
            <person name="Banfield J.F."/>
        </authorList>
    </citation>
    <scope>NUCLEOTIDE SEQUENCE [LARGE SCALE GENOMIC DNA]</scope>
</reference>
<dbReference type="GO" id="GO:0071555">
    <property type="term" value="P:cell wall organization"/>
    <property type="evidence" value="ECO:0007669"/>
    <property type="project" value="UniProtKB-KW"/>
</dbReference>
<evidence type="ECO:0000256" key="5">
    <source>
        <dbReference type="ARBA" id="ARBA00022960"/>
    </source>
</evidence>
<evidence type="ECO:0000256" key="2">
    <source>
        <dbReference type="ARBA" id="ARBA00022618"/>
    </source>
</evidence>
<dbReference type="EC" id="2.4.1.227" evidence="10"/>
<dbReference type="PANTHER" id="PTHR21015:SF27">
    <property type="entry name" value="UDP-N-ACETYLGLUCOSAMINE--N-ACETYLMURAMYL-(PENTAPEPTIDE) PYROPHOSPHORYL-UNDECAPRENOL N-ACETYLGLUCOSAMINE TRANSFERASE"/>
    <property type="match status" value="1"/>
</dbReference>
<keyword evidence="5 10" id="KW-0133">Cell shape</keyword>
<evidence type="ECO:0000256" key="7">
    <source>
        <dbReference type="ARBA" id="ARBA00023136"/>
    </source>
</evidence>
<feature type="domain" description="Glycosyltransferase family 28 N-terminal" evidence="11">
    <location>
        <begin position="3"/>
        <end position="147"/>
    </location>
</feature>
<dbReference type="GO" id="GO:0005975">
    <property type="term" value="P:carbohydrate metabolic process"/>
    <property type="evidence" value="ECO:0007669"/>
    <property type="project" value="InterPro"/>
</dbReference>
<dbReference type="EMBL" id="MHNI01000012">
    <property type="protein sequence ID" value="OGZ42964.1"/>
    <property type="molecule type" value="Genomic_DNA"/>
</dbReference>
<evidence type="ECO:0000256" key="4">
    <source>
        <dbReference type="ARBA" id="ARBA00022679"/>
    </source>
</evidence>
<dbReference type="Pfam" id="PF04101">
    <property type="entry name" value="Glyco_tran_28_C"/>
    <property type="match status" value="1"/>
</dbReference>
<gene>
    <name evidence="10" type="primary">murG</name>
    <name evidence="13" type="ORF">A2W41_02520</name>
</gene>
<dbReference type="Gene3D" id="3.40.50.2000">
    <property type="entry name" value="Glycogen Phosphorylase B"/>
    <property type="match status" value="2"/>
</dbReference>
<accession>A0A1G2FY07</accession>
<evidence type="ECO:0000256" key="3">
    <source>
        <dbReference type="ARBA" id="ARBA00022676"/>
    </source>
</evidence>
<keyword evidence="2 10" id="KW-0132">Cell division</keyword>
<feature type="binding site" evidence="10">
    <location>
        <position position="169"/>
    </location>
    <ligand>
        <name>UDP-N-acetyl-alpha-D-glucosamine</name>
        <dbReference type="ChEBI" id="CHEBI:57705"/>
    </ligand>
</feature>
<feature type="domain" description="Glycosyl transferase family 28 C-terminal" evidence="12">
    <location>
        <begin position="192"/>
        <end position="364"/>
    </location>
</feature>
<keyword evidence="9 10" id="KW-0961">Cell wall biogenesis/degradation</keyword>
<feature type="binding site" evidence="10">
    <location>
        <position position="199"/>
    </location>
    <ligand>
        <name>UDP-N-acetyl-alpha-D-glucosamine</name>
        <dbReference type="ChEBI" id="CHEBI:57705"/>
    </ligand>
</feature>
<comment type="function">
    <text evidence="10">Cell wall formation. Catalyzes the transfer of a GlcNAc subunit on undecaprenyl-pyrophosphoryl-MurNAc-pentapeptide (lipid intermediate I) to form undecaprenyl-pyrophosphoryl-MurNAc-(pentapeptide)GlcNAc (lipid intermediate II).</text>
</comment>
<dbReference type="GO" id="GO:0051991">
    <property type="term" value="F:UDP-N-acetyl-D-glucosamine:N-acetylmuramoyl-L-alanyl-D-glutamyl-meso-2,6-diaminopimelyl-D-alanyl-D-alanine-diphosphoundecaprenol 4-beta-N-acetylglucosaminlytransferase activity"/>
    <property type="evidence" value="ECO:0007669"/>
    <property type="project" value="RHEA"/>
</dbReference>
<proteinExistence type="inferred from homology"/>
<keyword evidence="7 10" id="KW-0472">Membrane</keyword>
<feature type="binding site" evidence="10">
    <location>
        <begin position="10"/>
        <end position="12"/>
    </location>
    <ligand>
        <name>UDP-N-acetyl-alpha-D-glucosamine</name>
        <dbReference type="ChEBI" id="CHEBI:57705"/>
    </ligand>
</feature>
<keyword evidence="6 10" id="KW-0573">Peptidoglycan synthesis</keyword>
<comment type="caution">
    <text evidence="13">The sequence shown here is derived from an EMBL/GenBank/DDBJ whole genome shotgun (WGS) entry which is preliminary data.</text>
</comment>
<evidence type="ECO:0000256" key="10">
    <source>
        <dbReference type="HAMAP-Rule" id="MF_00033"/>
    </source>
</evidence>
<comment type="catalytic activity">
    <reaction evidence="10">
        <text>di-trans,octa-cis-undecaprenyl diphospho-N-acetyl-alpha-D-muramoyl-L-alanyl-D-glutamyl-meso-2,6-diaminopimeloyl-D-alanyl-D-alanine + UDP-N-acetyl-alpha-D-glucosamine = di-trans,octa-cis-undecaprenyl diphospho-[N-acetyl-alpha-D-glucosaminyl-(1-&gt;4)]-N-acetyl-alpha-D-muramoyl-L-alanyl-D-glutamyl-meso-2,6-diaminopimeloyl-D-alanyl-D-alanine + UDP + H(+)</text>
        <dbReference type="Rhea" id="RHEA:31227"/>
        <dbReference type="ChEBI" id="CHEBI:15378"/>
        <dbReference type="ChEBI" id="CHEBI:57705"/>
        <dbReference type="ChEBI" id="CHEBI:58223"/>
        <dbReference type="ChEBI" id="CHEBI:61387"/>
        <dbReference type="ChEBI" id="CHEBI:61388"/>
        <dbReference type="EC" id="2.4.1.227"/>
    </reaction>
</comment>
<dbReference type="InterPro" id="IPR004276">
    <property type="entry name" value="GlycoTrans_28_N"/>
</dbReference>
<dbReference type="AlphaFoldDB" id="A0A1G2FY07"/>
<dbReference type="PANTHER" id="PTHR21015">
    <property type="entry name" value="UDP-N-ACETYLGLUCOSAMINE--N-ACETYLMURAMYL-(PENTAPEPTIDE) PYROPHOSPHORYL-UNDECAPRENOL N-ACETYLGLUCOSAMINE TRANSFERASE 1"/>
    <property type="match status" value="1"/>
</dbReference>
<evidence type="ECO:0000259" key="11">
    <source>
        <dbReference type="Pfam" id="PF03033"/>
    </source>
</evidence>
<comment type="similarity">
    <text evidence="10">Belongs to the glycosyltransferase 28 family. MurG subfamily.</text>
</comment>
<dbReference type="GO" id="GO:0005886">
    <property type="term" value="C:plasma membrane"/>
    <property type="evidence" value="ECO:0007669"/>
    <property type="project" value="UniProtKB-SubCell"/>
</dbReference>
<dbReference type="CDD" id="cd03785">
    <property type="entry name" value="GT28_MurG"/>
    <property type="match status" value="1"/>
</dbReference>
<evidence type="ECO:0000256" key="1">
    <source>
        <dbReference type="ARBA" id="ARBA00022475"/>
    </source>
</evidence>
<dbReference type="Proteomes" id="UP000176700">
    <property type="component" value="Unassembled WGS sequence"/>
</dbReference>
<dbReference type="Pfam" id="PF03033">
    <property type="entry name" value="Glyco_transf_28"/>
    <property type="match status" value="1"/>
</dbReference>
<name>A0A1G2FY07_9BACT</name>
<dbReference type="SUPFAM" id="SSF53756">
    <property type="entry name" value="UDP-Glycosyltransferase/glycogen phosphorylase"/>
    <property type="match status" value="1"/>
</dbReference>
<dbReference type="GO" id="GO:0051301">
    <property type="term" value="P:cell division"/>
    <property type="evidence" value="ECO:0007669"/>
    <property type="project" value="UniProtKB-KW"/>
</dbReference>
<evidence type="ECO:0000313" key="14">
    <source>
        <dbReference type="Proteomes" id="UP000176700"/>
    </source>
</evidence>
<evidence type="ECO:0000256" key="9">
    <source>
        <dbReference type="ARBA" id="ARBA00023316"/>
    </source>
</evidence>
<keyword evidence="8 10" id="KW-0131">Cell cycle</keyword>
<dbReference type="GO" id="GO:0009252">
    <property type="term" value="P:peptidoglycan biosynthetic process"/>
    <property type="evidence" value="ECO:0007669"/>
    <property type="project" value="UniProtKB-UniRule"/>
</dbReference>
<comment type="subcellular location">
    <subcellularLocation>
        <location evidence="10">Cell membrane</location>
        <topology evidence="10">Peripheral membrane protein</topology>
        <orientation evidence="10">Cytoplasmic side</orientation>
    </subcellularLocation>
</comment>
<evidence type="ECO:0000256" key="6">
    <source>
        <dbReference type="ARBA" id="ARBA00022984"/>
    </source>
</evidence>
<evidence type="ECO:0000313" key="13">
    <source>
        <dbReference type="EMBL" id="OGZ42964.1"/>
    </source>
</evidence>
<keyword evidence="1 10" id="KW-1003">Cell membrane</keyword>
<evidence type="ECO:0000256" key="8">
    <source>
        <dbReference type="ARBA" id="ARBA00023306"/>
    </source>
</evidence>
<dbReference type="HAMAP" id="MF_00033">
    <property type="entry name" value="MurG"/>
    <property type="match status" value="1"/>
</dbReference>
<keyword evidence="4 10" id="KW-0808">Transferase</keyword>
<comment type="pathway">
    <text evidence="10">Cell wall biogenesis; peptidoglycan biosynthesis.</text>
</comment>
<dbReference type="UniPathway" id="UPA00219"/>
<feature type="binding site" evidence="10">
    <location>
        <position position="306"/>
    </location>
    <ligand>
        <name>UDP-N-acetyl-alpha-D-glucosamine</name>
        <dbReference type="ChEBI" id="CHEBI:57705"/>
    </ligand>
</feature>
<keyword evidence="3 10" id="KW-0328">Glycosyltransferase</keyword>